<keyword evidence="5 15" id="KW-0812">Transmembrane</keyword>
<comment type="subunit">
    <text evidence="13">F-type ATPases have 2 components, F(1) - the catalytic core - and F(0) - the membrane proton channel. F(1) has five subunits: alpha(3), beta(3), gamma(1), delta(1), epsilon(1). F(0) has four main subunits: a(1), b(2) and c(10-14). The alpha and beta chains form an alternating ring which encloses part of the gamma chain. F(1) is attached to F(0) by a central stalk formed by the gamma and epsilon chains, while a peripheral stalk is formed by the delta and b chains.</text>
</comment>
<name>A0A9X4MWD5_9FLAO</name>
<evidence type="ECO:0000256" key="2">
    <source>
        <dbReference type="ARBA" id="ARBA00022448"/>
    </source>
</evidence>
<dbReference type="EMBL" id="JANCMU010000001">
    <property type="protein sequence ID" value="MDG4945214.1"/>
    <property type="molecule type" value="Genomic_DNA"/>
</dbReference>
<comment type="function">
    <text evidence="11 15">F(1)F(0) ATP synthase produces ATP from ADP in the presence of a proton or sodium gradient. F-type ATPases consist of two structural domains, F(1) containing the extramembraneous catalytic core and F(0) containing the membrane proton channel, linked together by a central stalk and a peripheral stalk. During catalysis, ATP synthesis in the catalytic domain of F(1) is coupled via a rotary mechanism of the central stalk subunits to proton translocation.</text>
</comment>
<evidence type="ECO:0000256" key="11">
    <source>
        <dbReference type="ARBA" id="ARBA00025198"/>
    </source>
</evidence>
<dbReference type="GO" id="GO:0012505">
    <property type="term" value="C:endomembrane system"/>
    <property type="evidence" value="ECO:0007669"/>
    <property type="project" value="UniProtKB-SubCell"/>
</dbReference>
<dbReference type="Gene3D" id="1.20.5.620">
    <property type="entry name" value="F1F0 ATP synthase subunit B, membrane domain"/>
    <property type="match status" value="1"/>
</dbReference>
<evidence type="ECO:0000256" key="17">
    <source>
        <dbReference type="SAM" id="Coils"/>
    </source>
</evidence>
<evidence type="ECO:0000256" key="4">
    <source>
        <dbReference type="ARBA" id="ARBA00022547"/>
    </source>
</evidence>
<evidence type="ECO:0000313" key="19">
    <source>
        <dbReference type="Proteomes" id="UP001152599"/>
    </source>
</evidence>
<evidence type="ECO:0000256" key="3">
    <source>
        <dbReference type="ARBA" id="ARBA00022475"/>
    </source>
</evidence>
<evidence type="ECO:0000256" key="7">
    <source>
        <dbReference type="ARBA" id="ARBA00022989"/>
    </source>
</evidence>
<gene>
    <name evidence="15" type="primary">atpF</name>
    <name evidence="18" type="ORF">NMK71_02205</name>
</gene>
<dbReference type="PANTHER" id="PTHR33445:SF1">
    <property type="entry name" value="ATP SYNTHASE SUBUNIT B"/>
    <property type="match status" value="1"/>
</dbReference>
<dbReference type="SUPFAM" id="SSF81573">
    <property type="entry name" value="F1F0 ATP synthase subunit B, membrane domain"/>
    <property type="match status" value="1"/>
</dbReference>
<evidence type="ECO:0000256" key="5">
    <source>
        <dbReference type="ARBA" id="ARBA00022692"/>
    </source>
</evidence>
<evidence type="ECO:0000256" key="15">
    <source>
        <dbReference type="HAMAP-Rule" id="MF_01398"/>
    </source>
</evidence>
<dbReference type="AlphaFoldDB" id="A0A9X4MWD5"/>
<comment type="similarity">
    <text evidence="1 15 16">Belongs to the ATPase B chain family.</text>
</comment>
<dbReference type="CDD" id="cd06503">
    <property type="entry name" value="ATP-synt_Fo_b"/>
    <property type="match status" value="1"/>
</dbReference>
<dbReference type="NCBIfam" id="TIGR01144">
    <property type="entry name" value="ATP_synt_b"/>
    <property type="match status" value="1"/>
</dbReference>
<keyword evidence="6 15" id="KW-0375">Hydrogen ion transport</keyword>
<dbReference type="NCBIfam" id="NF011041">
    <property type="entry name" value="PRK14471.1"/>
    <property type="match status" value="1"/>
</dbReference>
<evidence type="ECO:0000313" key="18">
    <source>
        <dbReference type="EMBL" id="MDG4945214.1"/>
    </source>
</evidence>
<evidence type="ECO:0000256" key="6">
    <source>
        <dbReference type="ARBA" id="ARBA00022781"/>
    </source>
</evidence>
<dbReference type="GO" id="GO:0005886">
    <property type="term" value="C:plasma membrane"/>
    <property type="evidence" value="ECO:0007669"/>
    <property type="project" value="UniProtKB-SubCell"/>
</dbReference>
<dbReference type="PANTHER" id="PTHR33445">
    <property type="entry name" value="ATP SYNTHASE SUBUNIT B', CHLOROPLASTIC"/>
    <property type="match status" value="1"/>
</dbReference>
<dbReference type="InterPro" id="IPR050059">
    <property type="entry name" value="ATP_synthase_B_chain"/>
</dbReference>
<evidence type="ECO:0000256" key="13">
    <source>
        <dbReference type="ARBA" id="ARBA00026054"/>
    </source>
</evidence>
<keyword evidence="19" id="KW-1185">Reference proteome</keyword>
<dbReference type="GO" id="GO:0045259">
    <property type="term" value="C:proton-transporting ATP synthase complex"/>
    <property type="evidence" value="ECO:0007669"/>
    <property type="project" value="UniProtKB-KW"/>
</dbReference>
<evidence type="ECO:0000256" key="1">
    <source>
        <dbReference type="ARBA" id="ARBA00005513"/>
    </source>
</evidence>
<dbReference type="GO" id="GO:0046961">
    <property type="term" value="F:proton-transporting ATPase activity, rotational mechanism"/>
    <property type="evidence" value="ECO:0007669"/>
    <property type="project" value="TreeGrafter"/>
</dbReference>
<protein>
    <recommendedName>
        <fullName evidence="15">ATP synthase subunit b</fullName>
    </recommendedName>
    <alternativeName>
        <fullName evidence="15">ATP synthase F(0) sector subunit b</fullName>
    </alternativeName>
    <alternativeName>
        <fullName evidence="15">ATPase subunit I</fullName>
    </alternativeName>
    <alternativeName>
        <fullName evidence="15">F-type ATPase subunit b</fullName>
        <shortName evidence="15">F-ATPase subunit b</shortName>
    </alternativeName>
</protein>
<keyword evidence="17" id="KW-0175">Coiled coil</keyword>
<keyword evidence="7 15" id="KW-1133">Transmembrane helix</keyword>
<keyword evidence="4 15" id="KW-0138">CF(0)</keyword>
<comment type="subunit">
    <text evidence="15">F-type ATPases have 2 components, F(1) - the catalytic core - and F(0) - the membrane proton channel. F(1) has five subunits: alpha(3), beta(3), gamma(1), delta(1), epsilon(1). F(0) has three main subunits: a(1), b(2) and c(10-14). The alpha and beta chains form an alternating ring which encloses part of the gamma chain. F(1) is attached to F(0) by a central stalk formed by the gamma and epsilon chains, while a peripheral stalk is formed by the delta and b chains.</text>
</comment>
<feature type="transmembrane region" description="Helical" evidence="15">
    <location>
        <begin position="6"/>
        <end position="26"/>
    </location>
</feature>
<evidence type="ECO:0000256" key="16">
    <source>
        <dbReference type="RuleBase" id="RU003848"/>
    </source>
</evidence>
<comment type="subcellular location">
    <subcellularLocation>
        <location evidence="15">Cell membrane</location>
        <topology evidence="15">Single-pass membrane protein</topology>
    </subcellularLocation>
    <subcellularLocation>
        <location evidence="14">Endomembrane system</location>
        <topology evidence="14">Single-pass membrane protein</topology>
    </subcellularLocation>
</comment>
<proteinExistence type="inferred from homology"/>
<dbReference type="GO" id="GO:0046933">
    <property type="term" value="F:proton-transporting ATP synthase activity, rotational mechanism"/>
    <property type="evidence" value="ECO:0007669"/>
    <property type="project" value="UniProtKB-UniRule"/>
</dbReference>
<evidence type="ECO:0000256" key="9">
    <source>
        <dbReference type="ARBA" id="ARBA00023136"/>
    </source>
</evidence>
<dbReference type="Pfam" id="PF00430">
    <property type="entry name" value="ATP-synt_B"/>
    <property type="match status" value="1"/>
</dbReference>
<dbReference type="InterPro" id="IPR002146">
    <property type="entry name" value="ATP_synth_b/b'su_bac/chlpt"/>
</dbReference>
<keyword evidence="2 15" id="KW-0813">Transport</keyword>
<comment type="function">
    <text evidence="12">Component of the F(0) channel, it forms part of the peripheral stalk, linking F(1) to F(0). The b'-subunit is a diverged and duplicated form of b found in plants and photosynthetic bacteria.</text>
</comment>
<evidence type="ECO:0000256" key="10">
    <source>
        <dbReference type="ARBA" id="ARBA00023310"/>
    </source>
</evidence>
<dbReference type="Proteomes" id="UP001152599">
    <property type="component" value="Unassembled WGS sequence"/>
</dbReference>
<dbReference type="InterPro" id="IPR028987">
    <property type="entry name" value="ATP_synth_B-like_membr_sf"/>
</dbReference>
<reference evidence="18" key="1">
    <citation type="submission" date="2022-07" db="EMBL/GenBank/DDBJ databases">
        <title>Description and genome-wide analysis of Profundicola chukchiensis gen. nov., sp. nov., marine bacteria isolated from bottom sediments of the Chukchi Sea.</title>
        <authorList>
            <person name="Romanenko L."/>
            <person name="Otstavnykh N."/>
            <person name="Kurilenko V."/>
            <person name="Eremeev V."/>
            <person name="Velansky P."/>
            <person name="Mikhailov V."/>
            <person name="Isaeva M."/>
        </authorList>
    </citation>
    <scope>NUCLEOTIDE SEQUENCE</scope>
    <source>
        <strain evidence="18">KMM 9713</strain>
    </source>
</reference>
<keyword evidence="9 15" id="KW-0472">Membrane</keyword>
<dbReference type="InterPro" id="IPR005864">
    <property type="entry name" value="ATP_synth_F0_bsu_bac"/>
</dbReference>
<sequence length="164" mass="18566">MELLTPSIGLIFWTTLIFVILFLLLAKFAWKPILSAVNEREAHIEDALNQAKKAREEMAYLKNENEKILQQAREERDAMLKEAREMRNETINKAKEDAKLEAEKIIVSARESIQTEKAAAIADIKNQVATLSIGVAEKVLGKQLSQSENQNAYVDELIKDINLS</sequence>
<keyword evidence="3 15" id="KW-1003">Cell membrane</keyword>
<evidence type="ECO:0000256" key="14">
    <source>
        <dbReference type="ARBA" id="ARBA00037847"/>
    </source>
</evidence>
<feature type="coiled-coil region" evidence="17">
    <location>
        <begin position="37"/>
        <end position="89"/>
    </location>
</feature>
<keyword evidence="8 15" id="KW-0406">Ion transport</keyword>
<dbReference type="RefSeq" id="WP_304416671.1">
    <property type="nucleotide sequence ID" value="NZ_JANAIE010000003.1"/>
</dbReference>
<accession>A0A9X4MWD5</accession>
<keyword evidence="10 15" id="KW-0066">ATP synthesis</keyword>
<comment type="caution">
    <text evidence="18">The sequence shown here is derived from an EMBL/GenBank/DDBJ whole genome shotgun (WGS) entry which is preliminary data.</text>
</comment>
<evidence type="ECO:0000256" key="12">
    <source>
        <dbReference type="ARBA" id="ARBA00025614"/>
    </source>
</evidence>
<evidence type="ECO:0000256" key="8">
    <source>
        <dbReference type="ARBA" id="ARBA00023065"/>
    </source>
</evidence>
<organism evidence="18 19">
    <name type="scientific">Profundicola chukchiensis</name>
    <dbReference type="NCBI Taxonomy" id="2961959"/>
    <lineage>
        <taxon>Bacteria</taxon>
        <taxon>Pseudomonadati</taxon>
        <taxon>Bacteroidota</taxon>
        <taxon>Flavobacteriia</taxon>
        <taxon>Flavobacteriales</taxon>
        <taxon>Weeksellaceae</taxon>
        <taxon>Profundicola</taxon>
    </lineage>
</organism>
<dbReference type="HAMAP" id="MF_01398">
    <property type="entry name" value="ATP_synth_b_bprime"/>
    <property type="match status" value="1"/>
</dbReference>